<dbReference type="GO" id="GO:0005886">
    <property type="term" value="C:plasma membrane"/>
    <property type="evidence" value="ECO:0007669"/>
    <property type="project" value="UniProtKB-ARBA"/>
</dbReference>
<evidence type="ECO:0000259" key="18">
    <source>
        <dbReference type="PROSITE" id="PS50207"/>
    </source>
</evidence>
<evidence type="ECO:0000256" key="10">
    <source>
        <dbReference type="ARBA" id="ARBA00022807"/>
    </source>
</evidence>
<dbReference type="SMART" id="SM00115">
    <property type="entry name" value="CASc"/>
    <property type="match status" value="1"/>
</dbReference>
<comment type="caution">
    <text evidence="20">The sequence shown here is derived from an EMBL/GenBank/DDBJ whole genome shotgun (WGS) entry which is preliminary data.</text>
</comment>
<evidence type="ECO:0000256" key="8">
    <source>
        <dbReference type="ARBA" id="ARBA00022737"/>
    </source>
</evidence>
<dbReference type="EMBL" id="JAACNH010000009">
    <property type="protein sequence ID" value="KAG8432689.1"/>
    <property type="molecule type" value="Genomic_DNA"/>
</dbReference>
<dbReference type="Pfam" id="PF00656">
    <property type="entry name" value="Peptidase_C14"/>
    <property type="match status" value="1"/>
</dbReference>
<dbReference type="InterPro" id="IPR011029">
    <property type="entry name" value="DEATH-like_dom_sf"/>
</dbReference>
<protein>
    <recommendedName>
        <fullName evidence="15">Caspase-8</fullName>
        <ecNumber evidence="14">3.4.22.61</ecNumber>
    </recommendedName>
</protein>
<keyword evidence="11" id="KW-0865">Zymogen</keyword>
<comment type="similarity">
    <text evidence="3 16">Belongs to the peptidase C14A family.</text>
</comment>
<dbReference type="Gene3D" id="1.10.533.10">
    <property type="entry name" value="Death Domain, Fas"/>
    <property type="match status" value="2"/>
</dbReference>
<dbReference type="Pfam" id="PF01335">
    <property type="entry name" value="DED"/>
    <property type="match status" value="2"/>
</dbReference>
<keyword evidence="8" id="KW-0677">Repeat</keyword>
<evidence type="ECO:0000256" key="14">
    <source>
        <dbReference type="ARBA" id="ARBA00066479"/>
    </source>
</evidence>
<dbReference type="PANTHER" id="PTHR48169">
    <property type="entry name" value="DED DOMAIN-CONTAINING PROTEIN"/>
    <property type="match status" value="1"/>
</dbReference>
<keyword evidence="21" id="KW-1185">Reference proteome</keyword>
<evidence type="ECO:0000259" key="17">
    <source>
        <dbReference type="PROSITE" id="PS50168"/>
    </source>
</evidence>
<dbReference type="OrthoDB" id="6114029at2759"/>
<evidence type="ECO:0000256" key="2">
    <source>
        <dbReference type="ARBA" id="ARBA00004496"/>
    </source>
</evidence>
<evidence type="ECO:0000256" key="7">
    <source>
        <dbReference type="ARBA" id="ARBA00022703"/>
    </source>
</evidence>
<sequence length="451" mass="52219">MDEINSAFFKLLFDISEEINKEELHALIFLCGKHVTAQDRENITDSKKLFKCLQKKSIISEDNLSFLKELLFIICRKDILRDKMKMKKEDIEKIIGSTQISQYRILLYTISQELSDKQIDDFKYVWNESKAKLENTSILDVFTEMEKSDKLSSDDLGNLKDCLEIIGRRDLYKKIENYEETANGNIKAITQYQKAVKINLYRLDKYPHGWCVIINNYNFSEAKPRKYTDRKGTEKDAERIRQLFDARGYITREHNDQTAKEIEETLKSYSQLDHTDKDSFVCFILSHGDARTVCGIDGVQIEIKRLKKLLNGLNCQSLINKPKLFFIQACQGKESQPAVTDTEYTDNVYENDAEGSHVPLEADFLTAFATVEDHTSLRHINQGSIYIQELCNAIDFKNRELTDILTSVNNKVAEKLFIINGKKVTQMPSFKSELRKSLILPLPKQTMQSFT</sequence>
<dbReference type="SUPFAM" id="SSF52129">
    <property type="entry name" value="Caspase-like"/>
    <property type="match status" value="1"/>
</dbReference>
<evidence type="ECO:0000256" key="13">
    <source>
        <dbReference type="ARBA" id="ARBA00051626"/>
    </source>
</evidence>
<keyword evidence="9" id="KW-0378">Hydrolase</keyword>
<dbReference type="GO" id="GO:0006508">
    <property type="term" value="P:proteolysis"/>
    <property type="evidence" value="ECO:0007669"/>
    <property type="project" value="UniProtKB-KW"/>
</dbReference>
<dbReference type="FunFam" id="1.10.533.10:FF:000016">
    <property type="entry name" value="CASP8 and FADD-like apoptosis regulator"/>
    <property type="match status" value="1"/>
</dbReference>
<evidence type="ECO:0000313" key="20">
    <source>
        <dbReference type="EMBL" id="KAG8432689.1"/>
    </source>
</evidence>
<dbReference type="SMART" id="SM00031">
    <property type="entry name" value="DED"/>
    <property type="match status" value="2"/>
</dbReference>
<dbReference type="InterPro" id="IPR011600">
    <property type="entry name" value="Pept_C14_caspase"/>
</dbReference>
<keyword evidence="4" id="KW-0963">Cytoplasm</keyword>
<evidence type="ECO:0000256" key="16">
    <source>
        <dbReference type="RuleBase" id="RU003971"/>
    </source>
</evidence>
<dbReference type="PROSITE" id="PS50208">
    <property type="entry name" value="CASPASE_P20"/>
    <property type="match status" value="1"/>
</dbReference>
<keyword evidence="7" id="KW-0053">Apoptosis</keyword>
<dbReference type="InterPro" id="IPR001309">
    <property type="entry name" value="Pept_C14_p20"/>
</dbReference>
<dbReference type="SUPFAM" id="SSF47986">
    <property type="entry name" value="DEATH domain"/>
    <property type="match status" value="2"/>
</dbReference>
<dbReference type="PANTHER" id="PTHR48169:SF4">
    <property type="entry name" value="CASPASE-8"/>
    <property type="match status" value="1"/>
</dbReference>
<evidence type="ECO:0000256" key="11">
    <source>
        <dbReference type="ARBA" id="ARBA00023145"/>
    </source>
</evidence>
<feature type="domain" description="Caspase family p10" evidence="18">
    <location>
        <begin position="358"/>
        <end position="440"/>
    </location>
</feature>
<dbReference type="GO" id="GO:0005737">
    <property type="term" value="C:cytoplasm"/>
    <property type="evidence" value="ECO:0007669"/>
    <property type="project" value="UniProtKB-SubCell"/>
</dbReference>
<evidence type="ECO:0000256" key="1">
    <source>
        <dbReference type="ARBA" id="ARBA00004123"/>
    </source>
</evidence>
<dbReference type="GO" id="GO:0006915">
    <property type="term" value="P:apoptotic process"/>
    <property type="evidence" value="ECO:0007669"/>
    <property type="project" value="UniProtKB-KW"/>
</dbReference>
<dbReference type="PROSITE" id="PS50168">
    <property type="entry name" value="DED"/>
    <property type="match status" value="2"/>
</dbReference>
<dbReference type="AlphaFoldDB" id="A0A8T2IIX2"/>
<evidence type="ECO:0000256" key="6">
    <source>
        <dbReference type="ARBA" id="ARBA00022670"/>
    </source>
</evidence>
<dbReference type="FunFam" id="3.40.50.1460:FF:000008">
    <property type="entry name" value="caspase-8 isoform X1"/>
    <property type="match status" value="1"/>
</dbReference>
<dbReference type="PRINTS" id="PR00376">
    <property type="entry name" value="IL1BCENZYME"/>
</dbReference>
<keyword evidence="12" id="KW-0539">Nucleus</keyword>
<dbReference type="InterPro" id="IPR002138">
    <property type="entry name" value="Pept_C14_p10"/>
</dbReference>
<dbReference type="EC" id="3.4.22.61" evidence="14"/>
<evidence type="ECO:0000256" key="12">
    <source>
        <dbReference type="ARBA" id="ARBA00023242"/>
    </source>
</evidence>
<dbReference type="GO" id="GO:0043065">
    <property type="term" value="P:positive regulation of apoptotic process"/>
    <property type="evidence" value="ECO:0007669"/>
    <property type="project" value="UniProtKB-ARBA"/>
</dbReference>
<dbReference type="PROSITE" id="PS50207">
    <property type="entry name" value="CASPASE_P10"/>
    <property type="match status" value="1"/>
</dbReference>
<evidence type="ECO:0000313" key="21">
    <source>
        <dbReference type="Proteomes" id="UP000812440"/>
    </source>
</evidence>
<keyword evidence="10" id="KW-0788">Thiol protease</keyword>
<name>A0A8T2IIX2_9PIPI</name>
<organism evidence="20 21">
    <name type="scientific">Hymenochirus boettgeri</name>
    <name type="common">Congo dwarf clawed frog</name>
    <dbReference type="NCBI Taxonomy" id="247094"/>
    <lineage>
        <taxon>Eukaryota</taxon>
        <taxon>Metazoa</taxon>
        <taxon>Chordata</taxon>
        <taxon>Craniata</taxon>
        <taxon>Vertebrata</taxon>
        <taxon>Euteleostomi</taxon>
        <taxon>Amphibia</taxon>
        <taxon>Batrachia</taxon>
        <taxon>Anura</taxon>
        <taxon>Pipoidea</taxon>
        <taxon>Pipidae</taxon>
        <taxon>Pipinae</taxon>
        <taxon>Hymenochirus</taxon>
    </lineage>
</organism>
<evidence type="ECO:0000259" key="19">
    <source>
        <dbReference type="PROSITE" id="PS50208"/>
    </source>
</evidence>
<dbReference type="InterPro" id="IPR015917">
    <property type="entry name" value="Pept_C14A"/>
</dbReference>
<dbReference type="GO" id="GO:0032991">
    <property type="term" value="C:protein-containing complex"/>
    <property type="evidence" value="ECO:0007669"/>
    <property type="project" value="UniProtKB-ARBA"/>
</dbReference>
<dbReference type="GO" id="GO:0051604">
    <property type="term" value="P:protein maturation"/>
    <property type="evidence" value="ECO:0007669"/>
    <property type="project" value="UniProtKB-ARBA"/>
</dbReference>
<feature type="domain" description="DED" evidence="17">
    <location>
        <begin position="7"/>
        <end position="85"/>
    </location>
</feature>
<dbReference type="Proteomes" id="UP000812440">
    <property type="component" value="Chromosome 9"/>
</dbReference>
<dbReference type="GO" id="GO:0004197">
    <property type="term" value="F:cysteine-type endopeptidase activity"/>
    <property type="evidence" value="ECO:0007669"/>
    <property type="project" value="InterPro"/>
</dbReference>
<proteinExistence type="inferred from homology"/>
<evidence type="ECO:0000256" key="5">
    <source>
        <dbReference type="ARBA" id="ARBA00022553"/>
    </source>
</evidence>
<dbReference type="PROSITE" id="PS01121">
    <property type="entry name" value="CASPASE_HIS"/>
    <property type="match status" value="1"/>
</dbReference>
<keyword evidence="5" id="KW-0597">Phosphoprotein</keyword>
<evidence type="ECO:0000256" key="3">
    <source>
        <dbReference type="ARBA" id="ARBA00010134"/>
    </source>
</evidence>
<comment type="subcellular location">
    <subcellularLocation>
        <location evidence="2">Cytoplasm</location>
    </subcellularLocation>
    <subcellularLocation>
        <location evidence="1">Nucleus</location>
    </subcellularLocation>
</comment>
<feature type="domain" description="DED" evidence="17">
    <location>
        <begin position="102"/>
        <end position="177"/>
    </location>
</feature>
<dbReference type="PROSITE" id="PS01122">
    <property type="entry name" value="CASPASE_CYS"/>
    <property type="match status" value="1"/>
</dbReference>
<dbReference type="InterPro" id="IPR016129">
    <property type="entry name" value="Caspase_his_AS"/>
</dbReference>
<feature type="domain" description="Caspase family p20" evidence="19">
    <location>
        <begin position="207"/>
        <end position="334"/>
    </location>
</feature>
<evidence type="ECO:0000256" key="15">
    <source>
        <dbReference type="ARBA" id="ARBA00068172"/>
    </source>
</evidence>
<evidence type="ECO:0000256" key="9">
    <source>
        <dbReference type="ARBA" id="ARBA00022801"/>
    </source>
</evidence>
<reference evidence="20" key="1">
    <citation type="thesis" date="2020" institute="ProQuest LLC" country="789 East Eisenhower Parkway, Ann Arbor, MI, USA">
        <title>Comparative Genomics and Chromosome Evolution.</title>
        <authorList>
            <person name="Mudd A.B."/>
        </authorList>
    </citation>
    <scope>NUCLEOTIDE SEQUENCE</scope>
    <source>
        <strain evidence="20">Female2</strain>
        <tissue evidence="20">Blood</tissue>
    </source>
</reference>
<dbReference type="GO" id="GO:0005634">
    <property type="term" value="C:nucleus"/>
    <property type="evidence" value="ECO:0007669"/>
    <property type="project" value="UniProtKB-SubCell"/>
</dbReference>
<gene>
    <name evidence="20" type="ORF">GDO86_017074</name>
</gene>
<dbReference type="InterPro" id="IPR033139">
    <property type="entry name" value="Caspase_cys_AS"/>
</dbReference>
<keyword evidence="6" id="KW-0645">Protease</keyword>
<evidence type="ECO:0000256" key="4">
    <source>
        <dbReference type="ARBA" id="ARBA00022490"/>
    </source>
</evidence>
<dbReference type="CDD" id="cd00032">
    <property type="entry name" value="CASc"/>
    <property type="match status" value="1"/>
</dbReference>
<dbReference type="Gene3D" id="3.40.50.1460">
    <property type="match status" value="1"/>
</dbReference>
<comment type="catalytic activity">
    <reaction evidence="13">
        <text>Strict requirement for Asp at position P1 and has a preferred cleavage sequence of (Leu/Asp/Val)-Glu-Thr-Asp-|-(Gly/Ser/Ala).</text>
        <dbReference type="EC" id="3.4.22.61"/>
    </reaction>
</comment>
<accession>A0A8T2IIX2</accession>
<dbReference type="InterPro" id="IPR029030">
    <property type="entry name" value="Caspase-like_dom_sf"/>
</dbReference>
<dbReference type="InterPro" id="IPR001875">
    <property type="entry name" value="DED_dom"/>
</dbReference>